<dbReference type="Pfam" id="PF14368">
    <property type="entry name" value="LTP_2"/>
    <property type="match status" value="1"/>
</dbReference>
<keyword evidence="5" id="KW-0732">Signal</keyword>
<feature type="transmembrane region" description="Helical" evidence="9">
    <location>
        <begin position="34"/>
        <end position="55"/>
    </location>
</feature>
<gene>
    <name evidence="11" type="ORF">CEY00_Acc26189</name>
</gene>
<comment type="similarity">
    <text evidence="2">Belongs to the plant LTP family.</text>
</comment>
<reference evidence="11 12" key="1">
    <citation type="submission" date="2017-07" db="EMBL/GenBank/DDBJ databases">
        <title>An improved, manually edited Actinidia chinensis var. chinensis (kiwifruit) genome highlights the challenges associated with draft genomes and gene prediction in plants.</title>
        <authorList>
            <person name="Pilkington S."/>
            <person name="Crowhurst R."/>
            <person name="Hilario E."/>
            <person name="Nardozza S."/>
            <person name="Fraser L."/>
            <person name="Peng Y."/>
            <person name="Gunaseelan K."/>
            <person name="Simpson R."/>
            <person name="Tahir J."/>
            <person name="Deroles S."/>
            <person name="Templeton K."/>
            <person name="Luo Z."/>
            <person name="Davy M."/>
            <person name="Cheng C."/>
            <person name="Mcneilage M."/>
            <person name="Scaglione D."/>
            <person name="Liu Y."/>
            <person name="Zhang Q."/>
            <person name="Datson P."/>
            <person name="De Silva N."/>
            <person name="Gardiner S."/>
            <person name="Bassett H."/>
            <person name="Chagne D."/>
            <person name="Mccallum J."/>
            <person name="Dzierzon H."/>
            <person name="Deng C."/>
            <person name="Wang Y.-Y."/>
            <person name="Barron N."/>
            <person name="Manako K."/>
            <person name="Bowen J."/>
            <person name="Foster T."/>
            <person name="Erridge Z."/>
            <person name="Tiffin H."/>
            <person name="Waite C."/>
            <person name="Davies K."/>
            <person name="Grierson E."/>
            <person name="Laing W."/>
            <person name="Kirk R."/>
            <person name="Chen X."/>
            <person name="Wood M."/>
            <person name="Montefiori M."/>
            <person name="Brummell D."/>
            <person name="Schwinn K."/>
            <person name="Catanach A."/>
            <person name="Fullerton C."/>
            <person name="Li D."/>
            <person name="Meiyalaghan S."/>
            <person name="Nieuwenhuizen N."/>
            <person name="Read N."/>
            <person name="Prakash R."/>
            <person name="Hunter D."/>
            <person name="Zhang H."/>
            <person name="Mckenzie M."/>
            <person name="Knabel M."/>
            <person name="Harris A."/>
            <person name="Allan A."/>
            <person name="Chen A."/>
            <person name="Janssen B."/>
            <person name="Plunkett B."/>
            <person name="Dwamena C."/>
            <person name="Voogd C."/>
            <person name="Leif D."/>
            <person name="Lafferty D."/>
            <person name="Souleyre E."/>
            <person name="Varkonyi-Gasic E."/>
            <person name="Gambi F."/>
            <person name="Hanley J."/>
            <person name="Yao J.-L."/>
            <person name="Cheung J."/>
            <person name="David K."/>
            <person name="Warren B."/>
            <person name="Marsh K."/>
            <person name="Snowden K."/>
            <person name="Lin-Wang K."/>
            <person name="Brian L."/>
            <person name="Martinez-Sanchez M."/>
            <person name="Wang M."/>
            <person name="Ileperuma N."/>
            <person name="Macnee N."/>
            <person name="Campin R."/>
            <person name="Mcatee P."/>
            <person name="Drummond R."/>
            <person name="Espley R."/>
            <person name="Ireland H."/>
            <person name="Wu R."/>
            <person name="Atkinson R."/>
            <person name="Karunairetnam S."/>
            <person name="Bulley S."/>
            <person name="Chunkath S."/>
            <person name="Hanley Z."/>
            <person name="Storey R."/>
            <person name="Thrimawithana A."/>
            <person name="Thomson S."/>
            <person name="David C."/>
            <person name="Testolin R."/>
        </authorList>
    </citation>
    <scope>NUCLEOTIDE SEQUENCE [LARGE SCALE GENOMIC DNA]</scope>
    <source>
        <strain evidence="12">cv. Red5</strain>
        <tissue evidence="11">Young leaf</tissue>
    </source>
</reference>
<dbReference type="EMBL" id="NKQK01000023">
    <property type="protein sequence ID" value="PSR95432.1"/>
    <property type="molecule type" value="Genomic_DNA"/>
</dbReference>
<evidence type="ECO:0000259" key="10">
    <source>
        <dbReference type="SMART" id="SM00499"/>
    </source>
</evidence>
<dbReference type="InterPro" id="IPR036312">
    <property type="entry name" value="Bifun_inhib/LTP/seed_sf"/>
</dbReference>
<dbReference type="InterPro" id="IPR016140">
    <property type="entry name" value="Bifunc_inhib/LTP/seed_store"/>
</dbReference>
<evidence type="ECO:0000256" key="4">
    <source>
        <dbReference type="ARBA" id="ARBA00022622"/>
    </source>
</evidence>
<dbReference type="InParanoid" id="A0A2R6PR02"/>
<keyword evidence="4" id="KW-0336">GPI-anchor</keyword>
<evidence type="ECO:0000256" key="1">
    <source>
        <dbReference type="ARBA" id="ARBA00004609"/>
    </source>
</evidence>
<organism evidence="11 12">
    <name type="scientific">Actinidia chinensis var. chinensis</name>
    <name type="common">Chinese soft-hair kiwi</name>
    <dbReference type="NCBI Taxonomy" id="1590841"/>
    <lineage>
        <taxon>Eukaryota</taxon>
        <taxon>Viridiplantae</taxon>
        <taxon>Streptophyta</taxon>
        <taxon>Embryophyta</taxon>
        <taxon>Tracheophyta</taxon>
        <taxon>Spermatophyta</taxon>
        <taxon>Magnoliopsida</taxon>
        <taxon>eudicotyledons</taxon>
        <taxon>Gunneridae</taxon>
        <taxon>Pentapetalae</taxon>
        <taxon>asterids</taxon>
        <taxon>Ericales</taxon>
        <taxon>Actinidiaceae</taxon>
        <taxon>Actinidia</taxon>
    </lineage>
</organism>
<dbReference type="AlphaFoldDB" id="A0A2R6PR02"/>
<dbReference type="SMART" id="SM00499">
    <property type="entry name" value="AAI"/>
    <property type="match status" value="1"/>
</dbReference>
<protein>
    <submittedName>
        <fullName evidence="11">Non-specific lipid transfer protein GPI-anchored 2 like</fullName>
    </submittedName>
</protein>
<dbReference type="Gramene" id="PSR95432">
    <property type="protein sequence ID" value="PSR95432"/>
    <property type="gene ID" value="CEY00_Acc26189"/>
</dbReference>
<evidence type="ECO:0000313" key="11">
    <source>
        <dbReference type="EMBL" id="PSR95432.1"/>
    </source>
</evidence>
<dbReference type="InterPro" id="IPR043325">
    <property type="entry name" value="LTSS"/>
</dbReference>
<evidence type="ECO:0000256" key="6">
    <source>
        <dbReference type="ARBA" id="ARBA00023157"/>
    </source>
</evidence>
<keyword evidence="9" id="KW-1133">Transmembrane helix</keyword>
<evidence type="ECO:0000256" key="7">
    <source>
        <dbReference type="ARBA" id="ARBA00023180"/>
    </source>
</evidence>
<dbReference type="Proteomes" id="UP000241394">
    <property type="component" value="Chromosome LG23"/>
</dbReference>
<keyword evidence="7" id="KW-0325">Glycoprotein</keyword>
<comment type="caution">
    <text evidence="11">The sequence shown here is derived from an EMBL/GenBank/DDBJ whole genome shotgun (WGS) entry which is preliminary data.</text>
</comment>
<dbReference type="STRING" id="1590841.A0A2R6PR02"/>
<dbReference type="GO" id="GO:0098552">
    <property type="term" value="C:side of membrane"/>
    <property type="evidence" value="ECO:0007669"/>
    <property type="project" value="UniProtKB-KW"/>
</dbReference>
<keyword evidence="6" id="KW-1015">Disulfide bond</keyword>
<dbReference type="OMA" id="DKECCPS"/>
<name>A0A2R6PR02_ACTCC</name>
<keyword evidence="3" id="KW-1003">Cell membrane</keyword>
<proteinExistence type="inferred from homology"/>
<dbReference type="OrthoDB" id="785314at2759"/>
<keyword evidence="12" id="KW-1185">Reference proteome</keyword>
<accession>A0A2R6PR02</accession>
<evidence type="ECO:0000313" key="12">
    <source>
        <dbReference type="Proteomes" id="UP000241394"/>
    </source>
</evidence>
<evidence type="ECO:0000256" key="8">
    <source>
        <dbReference type="ARBA" id="ARBA00023288"/>
    </source>
</evidence>
<dbReference type="CDD" id="cd00010">
    <property type="entry name" value="AAI_LTSS"/>
    <property type="match status" value="1"/>
</dbReference>
<evidence type="ECO:0000256" key="9">
    <source>
        <dbReference type="SAM" id="Phobius"/>
    </source>
</evidence>
<dbReference type="SUPFAM" id="SSF47699">
    <property type="entry name" value="Bifunctional inhibitor/lipid-transfer protein/seed storage 2S albumin"/>
    <property type="match status" value="1"/>
</dbReference>
<dbReference type="Gene3D" id="1.10.110.10">
    <property type="entry name" value="Plant lipid-transfer and hydrophobic proteins"/>
    <property type="match status" value="1"/>
</dbReference>
<evidence type="ECO:0000256" key="3">
    <source>
        <dbReference type="ARBA" id="ARBA00022475"/>
    </source>
</evidence>
<evidence type="ECO:0000256" key="2">
    <source>
        <dbReference type="ARBA" id="ARBA00009748"/>
    </source>
</evidence>
<evidence type="ECO:0000256" key="5">
    <source>
        <dbReference type="ARBA" id="ARBA00022729"/>
    </source>
</evidence>
<sequence>MPLALLFTVPHYSPILSPKQLRSDRSRARERTMASIRFTAILGTVMAVAVLLVGASTVQPPPVAAPGPSPLDCKSYLLNVSDCLSYVEADSNATEPERGCCPELAGLVETHPICLCQLLTNTPRFGIQISLSKALNLPSACGLITTPSTNMCSGAGYAIGVSMPSEAPGLAGSPASENNDSGASSIAVSQIISLFLVCLPIPFLSTFFST</sequence>
<keyword evidence="9" id="KW-0472">Membrane</keyword>
<keyword evidence="9" id="KW-0812">Transmembrane</keyword>
<dbReference type="GO" id="GO:0005886">
    <property type="term" value="C:plasma membrane"/>
    <property type="evidence" value="ECO:0007669"/>
    <property type="project" value="UniProtKB-SubCell"/>
</dbReference>
<comment type="subcellular location">
    <subcellularLocation>
        <location evidence="1">Cell membrane</location>
        <topology evidence="1">Lipid-anchor</topology>
        <topology evidence="1">GPI-anchor</topology>
    </subcellularLocation>
</comment>
<reference evidence="12" key="2">
    <citation type="journal article" date="2018" name="BMC Genomics">
        <title>A manually annotated Actinidia chinensis var. chinensis (kiwifruit) genome highlights the challenges associated with draft genomes and gene prediction in plants.</title>
        <authorList>
            <person name="Pilkington S.M."/>
            <person name="Crowhurst R."/>
            <person name="Hilario E."/>
            <person name="Nardozza S."/>
            <person name="Fraser L."/>
            <person name="Peng Y."/>
            <person name="Gunaseelan K."/>
            <person name="Simpson R."/>
            <person name="Tahir J."/>
            <person name="Deroles S.C."/>
            <person name="Templeton K."/>
            <person name="Luo Z."/>
            <person name="Davy M."/>
            <person name="Cheng C."/>
            <person name="McNeilage M."/>
            <person name="Scaglione D."/>
            <person name="Liu Y."/>
            <person name="Zhang Q."/>
            <person name="Datson P."/>
            <person name="De Silva N."/>
            <person name="Gardiner S.E."/>
            <person name="Bassett H."/>
            <person name="Chagne D."/>
            <person name="McCallum J."/>
            <person name="Dzierzon H."/>
            <person name="Deng C."/>
            <person name="Wang Y.Y."/>
            <person name="Barron L."/>
            <person name="Manako K."/>
            <person name="Bowen J."/>
            <person name="Foster T.M."/>
            <person name="Erridge Z.A."/>
            <person name="Tiffin H."/>
            <person name="Waite C.N."/>
            <person name="Davies K.M."/>
            <person name="Grierson E.P."/>
            <person name="Laing W.A."/>
            <person name="Kirk R."/>
            <person name="Chen X."/>
            <person name="Wood M."/>
            <person name="Montefiori M."/>
            <person name="Brummell D.A."/>
            <person name="Schwinn K.E."/>
            <person name="Catanach A."/>
            <person name="Fullerton C."/>
            <person name="Li D."/>
            <person name="Meiyalaghan S."/>
            <person name="Nieuwenhuizen N."/>
            <person name="Read N."/>
            <person name="Prakash R."/>
            <person name="Hunter D."/>
            <person name="Zhang H."/>
            <person name="McKenzie M."/>
            <person name="Knabel M."/>
            <person name="Harris A."/>
            <person name="Allan A.C."/>
            <person name="Gleave A."/>
            <person name="Chen A."/>
            <person name="Janssen B.J."/>
            <person name="Plunkett B."/>
            <person name="Ampomah-Dwamena C."/>
            <person name="Voogd C."/>
            <person name="Leif D."/>
            <person name="Lafferty D."/>
            <person name="Souleyre E.J.F."/>
            <person name="Varkonyi-Gasic E."/>
            <person name="Gambi F."/>
            <person name="Hanley J."/>
            <person name="Yao J.L."/>
            <person name="Cheung J."/>
            <person name="David K.M."/>
            <person name="Warren B."/>
            <person name="Marsh K."/>
            <person name="Snowden K.C."/>
            <person name="Lin-Wang K."/>
            <person name="Brian L."/>
            <person name="Martinez-Sanchez M."/>
            <person name="Wang M."/>
            <person name="Ileperuma N."/>
            <person name="Macnee N."/>
            <person name="Campin R."/>
            <person name="McAtee P."/>
            <person name="Drummond R.S.M."/>
            <person name="Espley R.V."/>
            <person name="Ireland H.S."/>
            <person name="Wu R."/>
            <person name="Atkinson R.G."/>
            <person name="Karunairetnam S."/>
            <person name="Bulley S."/>
            <person name="Chunkath S."/>
            <person name="Hanley Z."/>
            <person name="Storey R."/>
            <person name="Thrimawithana A.H."/>
            <person name="Thomson S."/>
            <person name="David C."/>
            <person name="Testolin R."/>
            <person name="Huang H."/>
            <person name="Hellens R.P."/>
            <person name="Schaffer R.J."/>
        </authorList>
    </citation>
    <scope>NUCLEOTIDE SEQUENCE [LARGE SCALE GENOMIC DNA]</scope>
    <source>
        <strain evidence="12">cv. Red5</strain>
    </source>
</reference>
<feature type="transmembrane region" description="Helical" evidence="9">
    <location>
        <begin position="186"/>
        <end position="208"/>
    </location>
</feature>
<feature type="domain" description="Bifunctional inhibitor/plant lipid transfer protein/seed storage helical" evidence="10">
    <location>
        <begin position="73"/>
        <end position="152"/>
    </location>
</feature>
<keyword evidence="8" id="KW-0449">Lipoprotein</keyword>
<dbReference type="PANTHER" id="PTHR33044">
    <property type="entry name" value="BIFUNCTIONAL INHIBITOR/LIPID-TRANSFER PROTEIN/SEED STORAGE 2S ALBUMIN SUPERFAMILY PROTEIN-RELATED"/>
    <property type="match status" value="1"/>
</dbReference>